<feature type="transmembrane region" description="Helical" evidence="1">
    <location>
        <begin position="30"/>
        <end position="52"/>
    </location>
</feature>
<proteinExistence type="predicted"/>
<feature type="transmembrane region" description="Helical" evidence="1">
    <location>
        <begin position="140"/>
        <end position="160"/>
    </location>
</feature>
<keyword evidence="1" id="KW-0472">Membrane</keyword>
<dbReference type="PANTHER" id="PTHR12242:SF1">
    <property type="entry name" value="MYND-TYPE DOMAIN-CONTAINING PROTEIN"/>
    <property type="match status" value="1"/>
</dbReference>
<dbReference type="AlphaFoldDB" id="A0A9P7MZU1"/>
<dbReference type="PANTHER" id="PTHR12242">
    <property type="entry name" value="OS02G0130600 PROTEIN-RELATED"/>
    <property type="match status" value="1"/>
</dbReference>
<evidence type="ECO:0008006" key="4">
    <source>
        <dbReference type="Google" id="ProtNLM"/>
    </source>
</evidence>
<feature type="transmembrane region" description="Helical" evidence="1">
    <location>
        <begin position="204"/>
        <end position="223"/>
    </location>
</feature>
<evidence type="ECO:0000256" key="1">
    <source>
        <dbReference type="SAM" id="Phobius"/>
    </source>
</evidence>
<dbReference type="GO" id="GO:0016020">
    <property type="term" value="C:membrane"/>
    <property type="evidence" value="ECO:0007669"/>
    <property type="project" value="TreeGrafter"/>
</dbReference>
<gene>
    <name evidence="2" type="ORF">E4U56_008142</name>
</gene>
<protein>
    <recommendedName>
        <fullName evidence="4">FAR-17a/AIG1-like protein</fullName>
    </recommendedName>
</protein>
<reference evidence="2" key="1">
    <citation type="journal article" date="2020" name="bioRxiv">
        <title>Whole genome comparisons of ergot fungi reveals the divergence and evolution of species within the genus Claviceps are the result of varying mechanisms driving genome evolution and host range expansion.</title>
        <authorList>
            <person name="Wyka S.A."/>
            <person name="Mondo S.J."/>
            <person name="Liu M."/>
            <person name="Dettman J."/>
            <person name="Nalam V."/>
            <person name="Broders K.D."/>
        </authorList>
    </citation>
    <scope>NUCLEOTIDE SEQUENCE</scope>
    <source>
        <strain evidence="2">CCC 1102</strain>
    </source>
</reference>
<organism evidence="2 3">
    <name type="scientific">Claviceps arundinis</name>
    <dbReference type="NCBI Taxonomy" id="1623583"/>
    <lineage>
        <taxon>Eukaryota</taxon>
        <taxon>Fungi</taxon>
        <taxon>Dikarya</taxon>
        <taxon>Ascomycota</taxon>
        <taxon>Pezizomycotina</taxon>
        <taxon>Sordariomycetes</taxon>
        <taxon>Hypocreomycetidae</taxon>
        <taxon>Hypocreales</taxon>
        <taxon>Clavicipitaceae</taxon>
        <taxon>Claviceps</taxon>
    </lineage>
</organism>
<evidence type="ECO:0000313" key="3">
    <source>
        <dbReference type="Proteomes" id="UP000784919"/>
    </source>
</evidence>
<evidence type="ECO:0000313" key="2">
    <source>
        <dbReference type="EMBL" id="KAG5977317.1"/>
    </source>
</evidence>
<feature type="transmembrane region" description="Helical" evidence="1">
    <location>
        <begin position="243"/>
        <end position="265"/>
    </location>
</feature>
<dbReference type="EMBL" id="SRPS01000009">
    <property type="protein sequence ID" value="KAG5977317.1"/>
    <property type="molecule type" value="Genomic_DNA"/>
</dbReference>
<accession>A0A9P7MZU1</accession>
<dbReference type="Proteomes" id="UP000784919">
    <property type="component" value="Unassembled WGS sequence"/>
</dbReference>
<keyword evidence="1" id="KW-0812">Transmembrane</keyword>
<comment type="caution">
    <text evidence="2">The sequence shown here is derived from an EMBL/GenBank/DDBJ whole genome shotgun (WGS) entry which is preliminary data.</text>
</comment>
<keyword evidence="1" id="KW-1133">Transmembrane helix</keyword>
<name>A0A9P7MZU1_9HYPO</name>
<dbReference type="OrthoDB" id="419711at2759"/>
<feature type="transmembrane region" description="Helical" evidence="1">
    <location>
        <begin position="72"/>
        <end position="96"/>
    </location>
</feature>
<sequence length="294" mass="33503">MAKGRGIFTLGIDCWDPTHRFETSWLFSPWVLGGIRALISLYSFTTLFFIIGYTCANSSFGGCETVRRSFSYFTVLTYWGLAFYFLASAIHTLSYARHHHAQSRRQREGRGEQQIGENSPVRATCLLDSFPRGLQALHSLFYTTIVTLPLLVTIVYWGVLYKNPWFAREFDAWHNVSQHALNSGFALFEIVFARTEMYPWVHLLWLLVILLGYLCVAYITAATQGWYTYTFLDHDVIGGRGHVAAYVFGIAIGIVVVFLVVRGLIWLRRWLTEVKLGMGGTEGGEYIDAEMSTR</sequence>